<accession>A0A167N8I9</accession>
<reference evidence="1 2" key="1">
    <citation type="journal article" date="2016" name="Mol. Biol. Evol.">
        <title>Comparative Genomics of Early-Diverging Mushroom-Forming Fungi Provides Insights into the Origins of Lignocellulose Decay Capabilities.</title>
        <authorList>
            <person name="Nagy L.G."/>
            <person name="Riley R."/>
            <person name="Tritt A."/>
            <person name="Adam C."/>
            <person name="Daum C."/>
            <person name="Floudas D."/>
            <person name="Sun H."/>
            <person name="Yadav J.S."/>
            <person name="Pangilinan J."/>
            <person name="Larsson K.H."/>
            <person name="Matsuura K."/>
            <person name="Barry K."/>
            <person name="Labutti K."/>
            <person name="Kuo R."/>
            <person name="Ohm R.A."/>
            <person name="Bhattacharya S.S."/>
            <person name="Shirouzu T."/>
            <person name="Yoshinaga Y."/>
            <person name="Martin F.M."/>
            <person name="Grigoriev I.V."/>
            <person name="Hibbett D.S."/>
        </authorList>
    </citation>
    <scope>NUCLEOTIDE SEQUENCE [LARGE SCALE GENOMIC DNA]</scope>
    <source>
        <strain evidence="1 2">TUFC12733</strain>
    </source>
</reference>
<dbReference type="Proteomes" id="UP000076738">
    <property type="component" value="Unassembled WGS sequence"/>
</dbReference>
<evidence type="ECO:0000313" key="1">
    <source>
        <dbReference type="EMBL" id="KZO97456.1"/>
    </source>
</evidence>
<dbReference type="EMBL" id="KV417279">
    <property type="protein sequence ID" value="KZO97456.1"/>
    <property type="molecule type" value="Genomic_DNA"/>
</dbReference>
<name>A0A167N8I9_CALVF</name>
<proteinExistence type="predicted"/>
<sequence length="141" mass="16107">MFQDVNPSIANDLRRILMADEGGLAKDADILSIQLQVSCTRRQAVSSRKAILPTCQQAHSPSDPTTFTRPNIFLFKLRPGHEAHAVELRRHRHVTVNTVYEDRVAYLAASTTELKRSRSGMQGWREECERRYEEMKGLRGL</sequence>
<protein>
    <submittedName>
        <fullName evidence="1">Uncharacterized protein</fullName>
    </submittedName>
</protein>
<dbReference type="AlphaFoldDB" id="A0A167N8I9"/>
<evidence type="ECO:0000313" key="2">
    <source>
        <dbReference type="Proteomes" id="UP000076738"/>
    </source>
</evidence>
<keyword evidence="2" id="KW-1185">Reference proteome</keyword>
<organism evidence="1 2">
    <name type="scientific">Calocera viscosa (strain TUFC12733)</name>
    <dbReference type="NCBI Taxonomy" id="1330018"/>
    <lineage>
        <taxon>Eukaryota</taxon>
        <taxon>Fungi</taxon>
        <taxon>Dikarya</taxon>
        <taxon>Basidiomycota</taxon>
        <taxon>Agaricomycotina</taxon>
        <taxon>Dacrymycetes</taxon>
        <taxon>Dacrymycetales</taxon>
        <taxon>Dacrymycetaceae</taxon>
        <taxon>Calocera</taxon>
    </lineage>
</organism>
<gene>
    <name evidence="1" type="ORF">CALVIDRAFT_562825</name>
</gene>
<dbReference type="OrthoDB" id="270173at2759"/>